<organism evidence="2 3">
    <name type="scientific">Dreissena polymorpha</name>
    <name type="common">Zebra mussel</name>
    <name type="synonym">Mytilus polymorpha</name>
    <dbReference type="NCBI Taxonomy" id="45954"/>
    <lineage>
        <taxon>Eukaryota</taxon>
        <taxon>Metazoa</taxon>
        <taxon>Spiralia</taxon>
        <taxon>Lophotrochozoa</taxon>
        <taxon>Mollusca</taxon>
        <taxon>Bivalvia</taxon>
        <taxon>Autobranchia</taxon>
        <taxon>Heteroconchia</taxon>
        <taxon>Euheterodonta</taxon>
        <taxon>Imparidentia</taxon>
        <taxon>Neoheterodontei</taxon>
        <taxon>Myida</taxon>
        <taxon>Dreissenoidea</taxon>
        <taxon>Dreissenidae</taxon>
        <taxon>Dreissena</taxon>
    </lineage>
</organism>
<comment type="caution">
    <text evidence="2">The sequence shown here is derived from an EMBL/GenBank/DDBJ whole genome shotgun (WGS) entry which is preliminary data.</text>
</comment>
<feature type="region of interest" description="Disordered" evidence="1">
    <location>
        <begin position="88"/>
        <end position="150"/>
    </location>
</feature>
<evidence type="ECO:0000256" key="1">
    <source>
        <dbReference type="SAM" id="MobiDB-lite"/>
    </source>
</evidence>
<proteinExistence type="predicted"/>
<feature type="compositionally biased region" description="Basic and acidic residues" evidence="1">
    <location>
        <begin position="37"/>
        <end position="53"/>
    </location>
</feature>
<feature type="region of interest" description="Disordered" evidence="1">
    <location>
        <begin position="24"/>
        <end position="53"/>
    </location>
</feature>
<dbReference type="Proteomes" id="UP000828390">
    <property type="component" value="Unassembled WGS sequence"/>
</dbReference>
<evidence type="ECO:0000313" key="3">
    <source>
        <dbReference type="Proteomes" id="UP000828390"/>
    </source>
</evidence>
<reference evidence="2" key="2">
    <citation type="submission" date="2020-11" db="EMBL/GenBank/DDBJ databases">
        <authorList>
            <person name="McCartney M.A."/>
            <person name="Auch B."/>
            <person name="Kono T."/>
            <person name="Mallez S."/>
            <person name="Becker A."/>
            <person name="Gohl D.M."/>
            <person name="Silverstein K.A.T."/>
            <person name="Koren S."/>
            <person name="Bechman K.B."/>
            <person name="Herman A."/>
            <person name="Abrahante J.E."/>
            <person name="Garbe J."/>
        </authorList>
    </citation>
    <scope>NUCLEOTIDE SEQUENCE</scope>
    <source>
        <strain evidence="2">Duluth1</strain>
        <tissue evidence="2">Whole animal</tissue>
    </source>
</reference>
<sequence>MFPEVGIARRMDALSHDTKMQIVNERADGESSSSGDVIRDIEPLHQPREEDFRKPSVKKNMLWLTIASEVNKASNGHYSGAQILQETYGYRPNSSVASSKESSVETEEDSRSQTDGLHAPRSSSKRMKKNRKDAVMEMLNEMHEDMKQEN</sequence>
<dbReference type="AlphaFoldDB" id="A0A9D4RHZ8"/>
<accession>A0A9D4RHZ8</accession>
<gene>
    <name evidence="2" type="ORF">DPMN_030109</name>
</gene>
<evidence type="ECO:0000313" key="2">
    <source>
        <dbReference type="EMBL" id="KAH3866985.1"/>
    </source>
</evidence>
<feature type="compositionally biased region" description="Basic and acidic residues" evidence="1">
    <location>
        <begin position="132"/>
        <end position="150"/>
    </location>
</feature>
<keyword evidence="3" id="KW-1185">Reference proteome</keyword>
<dbReference type="EMBL" id="JAIWYP010000002">
    <property type="protein sequence ID" value="KAH3866985.1"/>
    <property type="molecule type" value="Genomic_DNA"/>
</dbReference>
<protein>
    <submittedName>
        <fullName evidence="2">Uncharacterized protein</fullName>
    </submittedName>
</protein>
<reference evidence="2" key="1">
    <citation type="journal article" date="2019" name="bioRxiv">
        <title>The Genome of the Zebra Mussel, Dreissena polymorpha: A Resource for Invasive Species Research.</title>
        <authorList>
            <person name="McCartney M.A."/>
            <person name="Auch B."/>
            <person name="Kono T."/>
            <person name="Mallez S."/>
            <person name="Zhang Y."/>
            <person name="Obille A."/>
            <person name="Becker A."/>
            <person name="Abrahante J.E."/>
            <person name="Garbe J."/>
            <person name="Badalamenti J.P."/>
            <person name="Herman A."/>
            <person name="Mangelson H."/>
            <person name="Liachko I."/>
            <person name="Sullivan S."/>
            <person name="Sone E.D."/>
            <person name="Koren S."/>
            <person name="Silverstein K.A.T."/>
            <person name="Beckman K.B."/>
            <person name="Gohl D.M."/>
        </authorList>
    </citation>
    <scope>NUCLEOTIDE SEQUENCE</scope>
    <source>
        <strain evidence="2">Duluth1</strain>
        <tissue evidence="2">Whole animal</tissue>
    </source>
</reference>
<name>A0A9D4RHZ8_DREPO</name>